<name>A0A1W6P009_9RHOB</name>
<dbReference type="Gene3D" id="1.10.10.10">
    <property type="entry name" value="Winged helix-like DNA-binding domain superfamily/Winged helix DNA-binding domain"/>
    <property type="match status" value="1"/>
</dbReference>
<dbReference type="GO" id="GO:0003677">
    <property type="term" value="F:DNA binding"/>
    <property type="evidence" value="ECO:0007669"/>
    <property type="project" value="UniProtKB-KW"/>
</dbReference>
<dbReference type="PANTHER" id="PTHR43537:SF49">
    <property type="entry name" value="TRANSCRIPTIONAL REGULATORY PROTEIN"/>
    <property type="match status" value="1"/>
</dbReference>
<dbReference type="KEGG" id="kro:BVG79_01506"/>
<keyword evidence="2" id="KW-0238">DNA-binding</keyword>
<proteinExistence type="predicted"/>
<dbReference type="PANTHER" id="PTHR43537">
    <property type="entry name" value="TRANSCRIPTIONAL REGULATOR, GNTR FAMILY"/>
    <property type="match status" value="1"/>
</dbReference>
<evidence type="ECO:0000256" key="2">
    <source>
        <dbReference type="ARBA" id="ARBA00023125"/>
    </source>
</evidence>
<reference evidence="5 6" key="1">
    <citation type="submission" date="2017-02" db="EMBL/GenBank/DDBJ databases">
        <title>Ketogulonicigenium robustum SPU B003 Genome sequencing and assembly.</title>
        <authorList>
            <person name="Li Y."/>
            <person name="Liu L."/>
            <person name="Wang C."/>
            <person name="Zhang M."/>
            <person name="Zhang T."/>
            <person name="Zhang Y."/>
        </authorList>
    </citation>
    <scope>NUCLEOTIDE SEQUENCE [LARGE SCALE GENOMIC DNA]</scope>
    <source>
        <strain evidence="5 6">SPU_B003</strain>
    </source>
</reference>
<dbReference type="InterPro" id="IPR011711">
    <property type="entry name" value="GntR_C"/>
</dbReference>
<dbReference type="Pfam" id="PF07729">
    <property type="entry name" value="FCD"/>
    <property type="match status" value="1"/>
</dbReference>
<evidence type="ECO:0000313" key="5">
    <source>
        <dbReference type="EMBL" id="ARO14852.1"/>
    </source>
</evidence>
<dbReference type="InterPro" id="IPR036388">
    <property type="entry name" value="WH-like_DNA-bd_sf"/>
</dbReference>
<keyword evidence="3" id="KW-0804">Transcription</keyword>
<keyword evidence="1" id="KW-0805">Transcription regulation</keyword>
<dbReference type="SUPFAM" id="SSF46785">
    <property type="entry name" value="Winged helix' DNA-binding domain"/>
    <property type="match status" value="1"/>
</dbReference>
<dbReference type="EMBL" id="CP019937">
    <property type="protein sequence ID" value="ARO14852.1"/>
    <property type="molecule type" value="Genomic_DNA"/>
</dbReference>
<dbReference type="RefSeq" id="WP_157115652.1">
    <property type="nucleotide sequence ID" value="NZ_CP019937.1"/>
</dbReference>
<keyword evidence="6" id="KW-1185">Reference proteome</keyword>
<feature type="domain" description="HTH gntR-type" evidence="4">
    <location>
        <begin position="6"/>
        <end position="73"/>
    </location>
</feature>
<evidence type="ECO:0000256" key="1">
    <source>
        <dbReference type="ARBA" id="ARBA00023015"/>
    </source>
</evidence>
<accession>A0A1W6P009</accession>
<dbReference type="AlphaFoldDB" id="A0A1W6P009"/>
<dbReference type="PROSITE" id="PS50949">
    <property type="entry name" value="HTH_GNTR"/>
    <property type="match status" value="1"/>
</dbReference>
<dbReference type="GO" id="GO:0003700">
    <property type="term" value="F:DNA-binding transcription factor activity"/>
    <property type="evidence" value="ECO:0007669"/>
    <property type="project" value="InterPro"/>
</dbReference>
<dbReference type="STRING" id="92947.BVG79_01506"/>
<dbReference type="SMART" id="SM00895">
    <property type="entry name" value="FCD"/>
    <property type="match status" value="1"/>
</dbReference>
<dbReference type="Proteomes" id="UP000242447">
    <property type="component" value="Chromosome"/>
</dbReference>
<dbReference type="SUPFAM" id="SSF48008">
    <property type="entry name" value="GntR ligand-binding domain-like"/>
    <property type="match status" value="1"/>
</dbReference>
<dbReference type="SMART" id="SM00345">
    <property type="entry name" value="HTH_GNTR"/>
    <property type="match status" value="1"/>
</dbReference>
<dbReference type="InterPro" id="IPR036390">
    <property type="entry name" value="WH_DNA-bd_sf"/>
</dbReference>
<dbReference type="Gene3D" id="1.20.120.530">
    <property type="entry name" value="GntR ligand-binding domain-like"/>
    <property type="match status" value="1"/>
</dbReference>
<dbReference type="InterPro" id="IPR000524">
    <property type="entry name" value="Tscrpt_reg_HTH_GntR"/>
</dbReference>
<dbReference type="CDD" id="cd07377">
    <property type="entry name" value="WHTH_GntR"/>
    <property type="match status" value="1"/>
</dbReference>
<organism evidence="5 6">
    <name type="scientific">Ketogulonicigenium robustum</name>
    <dbReference type="NCBI Taxonomy" id="92947"/>
    <lineage>
        <taxon>Bacteria</taxon>
        <taxon>Pseudomonadati</taxon>
        <taxon>Pseudomonadota</taxon>
        <taxon>Alphaproteobacteria</taxon>
        <taxon>Rhodobacterales</taxon>
        <taxon>Roseobacteraceae</taxon>
        <taxon>Ketogulonicigenium</taxon>
    </lineage>
</organism>
<dbReference type="Pfam" id="PF00392">
    <property type="entry name" value="GntR"/>
    <property type="match status" value="1"/>
</dbReference>
<evidence type="ECO:0000259" key="4">
    <source>
        <dbReference type="PROSITE" id="PS50949"/>
    </source>
</evidence>
<protein>
    <submittedName>
        <fullName evidence="5">GntR family transcriptional regulator</fullName>
    </submittedName>
</protein>
<dbReference type="OrthoDB" id="7620579at2"/>
<dbReference type="InterPro" id="IPR008920">
    <property type="entry name" value="TF_FadR/GntR_C"/>
</dbReference>
<gene>
    <name evidence="5" type="ORF">BVG79_01506</name>
</gene>
<evidence type="ECO:0000256" key="3">
    <source>
        <dbReference type="ARBA" id="ARBA00023163"/>
    </source>
</evidence>
<evidence type="ECO:0000313" key="6">
    <source>
        <dbReference type="Proteomes" id="UP000242447"/>
    </source>
</evidence>
<sequence>MTDQDDSLVDRVYDRLLGQILSGDLAPGAKLSEPKIAAADQISRAPVREAIRRLEERGLVTHRLRQGVRVIVPDEAMRANLMAVRGALEGLAARQAAQNATEDELKTLATMLDAHRDVLERDGPLDYWQSRANTDFHHRVATMSRNTHLIDLINDRFWPLFQLVRRARRDEAGRIRRSYVEHRRIANAIIERDGDVAELLMRRHIEAAFVT</sequence>